<sequence>MRCASLRQSRAGDLLLWPLGRQPAVPLQDGSDDGRIGNSFDLREALDKEKKMNRWRQLRLVASREKMAASCRYGLIGAVQCKHMPPNSHFPCSSIEADKAGNLMEDMVDYYLVRFECSTSNFGQAKNREVDA</sequence>
<name>A0AAQ3L2E7_9LILI</name>
<dbReference type="Proteomes" id="UP001327560">
    <property type="component" value="Chromosome 9"/>
</dbReference>
<organism evidence="1 2">
    <name type="scientific">Canna indica</name>
    <name type="common">Indian-shot</name>
    <dbReference type="NCBI Taxonomy" id="4628"/>
    <lineage>
        <taxon>Eukaryota</taxon>
        <taxon>Viridiplantae</taxon>
        <taxon>Streptophyta</taxon>
        <taxon>Embryophyta</taxon>
        <taxon>Tracheophyta</taxon>
        <taxon>Spermatophyta</taxon>
        <taxon>Magnoliopsida</taxon>
        <taxon>Liliopsida</taxon>
        <taxon>Zingiberales</taxon>
        <taxon>Cannaceae</taxon>
        <taxon>Canna</taxon>
    </lineage>
</organism>
<reference evidence="1 2" key="1">
    <citation type="submission" date="2023-10" db="EMBL/GenBank/DDBJ databases">
        <title>Chromosome-scale genome assembly provides insights into flower coloration mechanisms of Canna indica.</title>
        <authorList>
            <person name="Li C."/>
        </authorList>
    </citation>
    <scope>NUCLEOTIDE SEQUENCE [LARGE SCALE GENOMIC DNA]</scope>
    <source>
        <tissue evidence="1">Flower</tissue>
    </source>
</reference>
<dbReference type="EMBL" id="CP136898">
    <property type="protein sequence ID" value="WOL19557.1"/>
    <property type="molecule type" value="Genomic_DNA"/>
</dbReference>
<keyword evidence="2" id="KW-1185">Reference proteome</keyword>
<evidence type="ECO:0000313" key="1">
    <source>
        <dbReference type="EMBL" id="WOL19557.1"/>
    </source>
</evidence>
<proteinExistence type="predicted"/>
<accession>A0AAQ3L2E7</accession>
<gene>
    <name evidence="1" type="ORF">Cni_G28359</name>
</gene>
<evidence type="ECO:0000313" key="2">
    <source>
        <dbReference type="Proteomes" id="UP001327560"/>
    </source>
</evidence>
<protein>
    <submittedName>
        <fullName evidence="1">Uncharacterized protein</fullName>
    </submittedName>
</protein>
<dbReference type="AlphaFoldDB" id="A0AAQ3L2E7"/>